<keyword evidence="3" id="KW-1185">Reference proteome</keyword>
<dbReference type="PANTHER" id="PTHR12321:SF77">
    <property type="entry name" value="PHD FINGER PROTEIN ALFIN-LIKE 6"/>
    <property type="match status" value="1"/>
</dbReference>
<dbReference type="InterPro" id="IPR021998">
    <property type="entry name" value="Alfin_N"/>
</dbReference>
<dbReference type="InterPro" id="IPR045104">
    <property type="entry name" value="Alfin"/>
</dbReference>
<dbReference type="GO" id="GO:0000976">
    <property type="term" value="F:transcription cis-regulatory region binding"/>
    <property type="evidence" value="ECO:0007669"/>
    <property type="project" value="TreeGrafter"/>
</dbReference>
<protein>
    <recommendedName>
        <fullName evidence="1">Alfin N-terminal domain-containing protein</fullName>
    </recommendedName>
</protein>
<name>A0A8T2U8Z5_CERRI</name>
<sequence length="185" mass="21477">MDIQNQPAPLNSIKEVFHDYVGRRAGIIKALTIDFDRFLSQINPGKLSKSNGPSLCLVGLPDKTWEARPHQIWRIEEPYDDPMPLSFPEPRRSINITRDVISWKDWLVSLATHSQAWLMSVAFFHAARFDQQKKRRLFQNINCFPTVTEVATSDANPVYRGEFDRVPYLLLRPANPSSARRRRMR</sequence>
<evidence type="ECO:0000259" key="1">
    <source>
        <dbReference type="Pfam" id="PF12165"/>
    </source>
</evidence>
<gene>
    <name evidence="2" type="ORF">KP509_09G096700</name>
</gene>
<evidence type="ECO:0000313" key="3">
    <source>
        <dbReference type="Proteomes" id="UP000825935"/>
    </source>
</evidence>
<dbReference type="OrthoDB" id="436852at2759"/>
<reference evidence="2" key="1">
    <citation type="submission" date="2021-08" db="EMBL/GenBank/DDBJ databases">
        <title>WGS assembly of Ceratopteris richardii.</title>
        <authorList>
            <person name="Marchant D.B."/>
            <person name="Chen G."/>
            <person name="Jenkins J."/>
            <person name="Shu S."/>
            <person name="Leebens-Mack J."/>
            <person name="Grimwood J."/>
            <person name="Schmutz J."/>
            <person name="Soltis P."/>
            <person name="Soltis D."/>
            <person name="Chen Z.-H."/>
        </authorList>
    </citation>
    <scope>NUCLEOTIDE SEQUENCE</scope>
    <source>
        <strain evidence="2">Whitten #5841</strain>
        <tissue evidence="2">Leaf</tissue>
    </source>
</reference>
<dbReference type="GO" id="GO:0003712">
    <property type="term" value="F:transcription coregulator activity"/>
    <property type="evidence" value="ECO:0007669"/>
    <property type="project" value="TreeGrafter"/>
</dbReference>
<dbReference type="GO" id="GO:0042393">
    <property type="term" value="F:histone binding"/>
    <property type="evidence" value="ECO:0007669"/>
    <property type="project" value="InterPro"/>
</dbReference>
<dbReference type="AlphaFoldDB" id="A0A8T2U8Z5"/>
<dbReference type="Proteomes" id="UP000825935">
    <property type="component" value="Chromosome 9"/>
</dbReference>
<accession>A0A8T2U8Z5</accession>
<dbReference type="EMBL" id="CM035414">
    <property type="protein sequence ID" value="KAH7430386.1"/>
    <property type="molecule type" value="Genomic_DNA"/>
</dbReference>
<comment type="caution">
    <text evidence="2">The sequence shown here is derived from an EMBL/GenBank/DDBJ whole genome shotgun (WGS) entry which is preliminary data.</text>
</comment>
<dbReference type="Pfam" id="PF12165">
    <property type="entry name" value="Alfin"/>
    <property type="match status" value="1"/>
</dbReference>
<dbReference type="GO" id="GO:0006355">
    <property type="term" value="P:regulation of DNA-templated transcription"/>
    <property type="evidence" value="ECO:0007669"/>
    <property type="project" value="InterPro"/>
</dbReference>
<evidence type="ECO:0000313" key="2">
    <source>
        <dbReference type="EMBL" id="KAH7430386.1"/>
    </source>
</evidence>
<feature type="domain" description="Alfin N-terminal" evidence="1">
    <location>
        <begin position="13"/>
        <end position="151"/>
    </location>
</feature>
<dbReference type="PANTHER" id="PTHR12321">
    <property type="entry name" value="CPG BINDING PROTEIN"/>
    <property type="match status" value="1"/>
</dbReference>
<proteinExistence type="predicted"/>
<dbReference type="GO" id="GO:0005634">
    <property type="term" value="C:nucleus"/>
    <property type="evidence" value="ECO:0007669"/>
    <property type="project" value="TreeGrafter"/>
</dbReference>
<organism evidence="2 3">
    <name type="scientific">Ceratopteris richardii</name>
    <name type="common">Triangle waterfern</name>
    <dbReference type="NCBI Taxonomy" id="49495"/>
    <lineage>
        <taxon>Eukaryota</taxon>
        <taxon>Viridiplantae</taxon>
        <taxon>Streptophyta</taxon>
        <taxon>Embryophyta</taxon>
        <taxon>Tracheophyta</taxon>
        <taxon>Polypodiopsida</taxon>
        <taxon>Polypodiidae</taxon>
        <taxon>Polypodiales</taxon>
        <taxon>Pteridineae</taxon>
        <taxon>Pteridaceae</taxon>
        <taxon>Parkerioideae</taxon>
        <taxon>Ceratopteris</taxon>
    </lineage>
</organism>